<dbReference type="EC" id="3.5.4.2" evidence="2 6"/>
<gene>
    <name evidence="6 9" type="primary">ade</name>
    <name evidence="9" type="ORF">M9189_00375</name>
</gene>
<proteinExistence type="inferred from homology"/>
<evidence type="ECO:0000256" key="5">
    <source>
        <dbReference type="ARBA" id="ARBA00047720"/>
    </source>
</evidence>
<dbReference type="InterPro" id="IPR026912">
    <property type="entry name" value="Adenine_deam_C"/>
</dbReference>
<evidence type="ECO:0000256" key="3">
    <source>
        <dbReference type="ARBA" id="ARBA00022801"/>
    </source>
</evidence>
<dbReference type="Proteomes" id="UP001056426">
    <property type="component" value="Chromosome"/>
</dbReference>
<dbReference type="RefSeq" id="WP_250723927.1">
    <property type="nucleotide sequence ID" value="NZ_CP098400.1"/>
</dbReference>
<dbReference type="InterPro" id="IPR006680">
    <property type="entry name" value="Amidohydro-rel"/>
</dbReference>
<dbReference type="Gene3D" id="3.20.20.140">
    <property type="entry name" value="Metal-dependent hydrolases"/>
    <property type="match status" value="1"/>
</dbReference>
<evidence type="ECO:0000256" key="6">
    <source>
        <dbReference type="HAMAP-Rule" id="MF_01518"/>
    </source>
</evidence>
<evidence type="ECO:0000259" key="8">
    <source>
        <dbReference type="Pfam" id="PF13382"/>
    </source>
</evidence>
<comment type="similarity">
    <text evidence="1 6">Belongs to the metallo-dependent hydrolases superfamily. Adenine deaminase family.</text>
</comment>
<evidence type="ECO:0000259" key="7">
    <source>
        <dbReference type="Pfam" id="PF01979"/>
    </source>
</evidence>
<dbReference type="EMBL" id="CP098400">
    <property type="protein sequence ID" value="URW79812.1"/>
    <property type="molecule type" value="Genomic_DNA"/>
</dbReference>
<evidence type="ECO:0000313" key="10">
    <source>
        <dbReference type="Proteomes" id="UP001056426"/>
    </source>
</evidence>
<dbReference type="PANTHER" id="PTHR11113:SF2">
    <property type="entry name" value="ADENINE DEAMINASE"/>
    <property type="match status" value="1"/>
</dbReference>
<dbReference type="HAMAP" id="MF_01518">
    <property type="entry name" value="Adenine_deamin"/>
    <property type="match status" value="1"/>
</dbReference>
<evidence type="ECO:0000256" key="4">
    <source>
        <dbReference type="ARBA" id="ARBA00023211"/>
    </source>
</evidence>
<dbReference type="PANTHER" id="PTHR11113">
    <property type="entry name" value="N-ACETYLGLUCOSAMINE-6-PHOSPHATE DEACETYLASE"/>
    <property type="match status" value="1"/>
</dbReference>
<dbReference type="CDD" id="cd01295">
    <property type="entry name" value="AdeC"/>
    <property type="match status" value="1"/>
</dbReference>
<comment type="catalytic activity">
    <reaction evidence="5 6">
        <text>adenine + H2O + H(+) = hypoxanthine + NH4(+)</text>
        <dbReference type="Rhea" id="RHEA:23688"/>
        <dbReference type="ChEBI" id="CHEBI:15377"/>
        <dbReference type="ChEBI" id="CHEBI:15378"/>
        <dbReference type="ChEBI" id="CHEBI:16708"/>
        <dbReference type="ChEBI" id="CHEBI:17368"/>
        <dbReference type="ChEBI" id="CHEBI:28938"/>
        <dbReference type="EC" id="3.5.4.2"/>
    </reaction>
</comment>
<dbReference type="GO" id="GO:0000034">
    <property type="term" value="F:adenine deaminase activity"/>
    <property type="evidence" value="ECO:0007669"/>
    <property type="project" value="UniProtKB-UniRule"/>
</dbReference>
<feature type="domain" description="Amidohydrolase-related" evidence="7">
    <location>
        <begin position="43"/>
        <end position="324"/>
    </location>
</feature>
<organism evidence="9 10">
    <name type="scientific">Xiashengella succiniciproducens</name>
    <dbReference type="NCBI Taxonomy" id="2949635"/>
    <lineage>
        <taxon>Bacteria</taxon>
        <taxon>Pseudomonadati</taxon>
        <taxon>Bacteroidota</taxon>
        <taxon>Bacteroidia</taxon>
        <taxon>Marinilabiliales</taxon>
        <taxon>Marinilabiliaceae</taxon>
        <taxon>Xiashengella</taxon>
    </lineage>
</organism>
<evidence type="ECO:0000256" key="1">
    <source>
        <dbReference type="ARBA" id="ARBA00006773"/>
    </source>
</evidence>
<keyword evidence="10" id="KW-1185">Reference proteome</keyword>
<evidence type="ECO:0000313" key="9">
    <source>
        <dbReference type="EMBL" id="URW79812.1"/>
    </source>
</evidence>
<comment type="cofactor">
    <cofactor evidence="6">
        <name>Mn(2+)</name>
        <dbReference type="ChEBI" id="CHEBI:29035"/>
    </cofactor>
</comment>
<evidence type="ECO:0000256" key="2">
    <source>
        <dbReference type="ARBA" id="ARBA00012782"/>
    </source>
</evidence>
<dbReference type="NCBIfam" id="TIGR01178">
    <property type="entry name" value="ade"/>
    <property type="match status" value="1"/>
</dbReference>
<reference evidence="9" key="1">
    <citation type="submission" date="2022-05" db="EMBL/GenBank/DDBJ databases">
        <authorList>
            <person name="Sun X."/>
        </authorList>
    </citation>
    <scope>NUCLEOTIDE SEQUENCE</scope>
    <source>
        <strain evidence="9">Ai-910</strain>
    </source>
</reference>
<dbReference type="InterPro" id="IPR011059">
    <property type="entry name" value="Metal-dep_hydrolase_composite"/>
</dbReference>
<dbReference type="Pfam" id="PF01979">
    <property type="entry name" value="Amidohydro_1"/>
    <property type="match status" value="1"/>
</dbReference>
<dbReference type="InterPro" id="IPR032466">
    <property type="entry name" value="Metal_Hydrolase"/>
</dbReference>
<dbReference type="AlphaFoldDB" id="A0A9J6ZPG4"/>
<dbReference type="Gene3D" id="2.30.40.10">
    <property type="entry name" value="Urease, subunit C, domain 1"/>
    <property type="match status" value="1"/>
</dbReference>
<dbReference type="KEGG" id="alkq:M9189_00375"/>
<dbReference type="Pfam" id="PF13382">
    <property type="entry name" value="Adenine_deam_C"/>
    <property type="match status" value="1"/>
</dbReference>
<feature type="domain" description="Adenine deaminase C-terminal" evidence="8">
    <location>
        <begin position="376"/>
        <end position="541"/>
    </location>
</feature>
<dbReference type="SUPFAM" id="SSF51338">
    <property type="entry name" value="Composite domain of metallo-dependent hydrolases"/>
    <property type="match status" value="1"/>
</dbReference>
<keyword evidence="3 6" id="KW-0378">Hydrolase</keyword>
<protein>
    <recommendedName>
        <fullName evidence="2 6">Adenine deaminase</fullName>
        <shortName evidence="6">Adenase</shortName>
        <shortName evidence="6">Adenine aminase</shortName>
        <ecNumber evidence="2 6">3.5.4.2</ecNumber>
    </recommendedName>
</protein>
<reference evidence="9" key="2">
    <citation type="submission" date="2022-06" db="EMBL/GenBank/DDBJ databases">
        <title>Xiashengella guii gen. nov. sp. nov., a bacterium isolated form anaerobic digestion tank.</title>
        <authorList>
            <person name="Huang H."/>
        </authorList>
    </citation>
    <scope>NUCLEOTIDE SEQUENCE</scope>
    <source>
        <strain evidence="9">Ai-910</strain>
    </source>
</reference>
<name>A0A9J6ZPG4_9BACT</name>
<dbReference type="GO" id="GO:0006146">
    <property type="term" value="P:adenine catabolic process"/>
    <property type="evidence" value="ECO:0007669"/>
    <property type="project" value="InterPro"/>
</dbReference>
<sequence>MNDFSVAGQIVDVNGREIFPGEILVSGGRIVFIRRVDSAPLRYIMPGFVDSHVHIESSMLTPSRFAQLVVPRGTIAVVSDPHEIANVAGVEGVEYMIRDAKKVPLKVFFGAPSCVPATSFETSGAVLGPEEVRGLLERDDVWFLSEMMNFPGVVGDVPDVIKKIEYAQLKNKPVDGHAPGLRGEALKKYVSYGISTDHECSSYEEAEEKIKLGVKIQVREGSAARNFDALHNLFSLYPDSLMLCTDDSHPDEIISDGHIDRLIRLGLKKYNVDLFDLLRSASVVPVEHYKIPVGLLREGDYADFLVVSNLEEFDVLESYIDGRKVYDKRDGVLFSFDISERINRFRTNMISASDLKIVLPEECATVRVIDVKDGELLTGQYLWKPSVSPGQTVESSVAEDVLKLVVINRYSDQKPSIGFVRNVGLKKGAIASTVAHDSHNIIATGTDDTSIAKAVNAIIECGGGIAVYDGESVQILALPVGGLMSDEDGSAVAAKYQLLNDTCKELGSHLKAPFMCLAFLSLLVIPSLKLGDRGLFDVDKFNFVPLFE</sequence>
<dbReference type="SUPFAM" id="SSF51556">
    <property type="entry name" value="Metallo-dependent hydrolases"/>
    <property type="match status" value="1"/>
</dbReference>
<dbReference type="InterPro" id="IPR006679">
    <property type="entry name" value="Adenine_deam"/>
</dbReference>
<accession>A0A9J6ZPG4</accession>
<keyword evidence="4 6" id="KW-0464">Manganese</keyword>